<dbReference type="PANTHER" id="PTHR43462:SF1">
    <property type="entry name" value="ALANYL-TRNA EDITING PROTEIN AARSD1"/>
    <property type="match status" value="1"/>
</dbReference>
<evidence type="ECO:0000313" key="7">
    <source>
        <dbReference type="Proteomes" id="UP000886751"/>
    </source>
</evidence>
<sequence length="382" mass="38775">MTEPLYEANAYLQTFTAVVTGCAPAPGGWAVTLDRTAFYPEGGGQPCDTGTLGGARVLAVHAAGGDIVHLCDAPLEAGRTVAGAIDWAARLDAMQQHTGEHILSGALHRLFGAENVGFHIGSPWVRMDTSIPLTPEQLAEAEAAANDAVRADTPVRCYVPDAAALAATEYRSKKTLEGPVRLVEAGGDRCACCGTHLARTGEVGLVKIVSYQHYKGGMRLAVACGRRAYDAVAAAWADAEAAGRLLSAPVGRLAEAAGHLRAGEGRAKQRLAALQNALADAWAAAAAPGQLCTVQADGADGDGLRRIAMAVAAASGAPCCALAPGGQGLAYALAAGPGGDVRAACRALNEAFAGRGGGKAGFCQGSLAGADAARVRAFLRQL</sequence>
<feature type="domain" description="Alanyl-transfer RNA synthetases family profile" evidence="5">
    <location>
        <begin position="1"/>
        <end position="219"/>
    </location>
</feature>
<organism evidence="6 7">
    <name type="scientific">Candidatus Gemmiger excrementipullorum</name>
    <dbReference type="NCBI Taxonomy" id="2838610"/>
    <lineage>
        <taxon>Bacteria</taxon>
        <taxon>Bacillati</taxon>
        <taxon>Bacillota</taxon>
        <taxon>Clostridia</taxon>
        <taxon>Eubacteriales</taxon>
        <taxon>Gemmiger</taxon>
    </lineage>
</organism>
<dbReference type="Gene3D" id="3.30.980.10">
    <property type="entry name" value="Threonyl-trna Synthetase, Chain A, domain 2"/>
    <property type="match status" value="1"/>
</dbReference>
<dbReference type="InterPro" id="IPR018163">
    <property type="entry name" value="Thr/Ala-tRNA-synth_IIc_edit"/>
</dbReference>
<dbReference type="Pfam" id="PF01411">
    <property type="entry name" value="tRNA-synt_2c"/>
    <property type="match status" value="1"/>
</dbReference>
<keyword evidence="3" id="KW-0479">Metal-binding</keyword>
<dbReference type="InterPro" id="IPR009000">
    <property type="entry name" value="Transl_B-barrel_sf"/>
</dbReference>
<comment type="caution">
    <text evidence="6">The sequence shown here is derived from an EMBL/GenBank/DDBJ whole genome shotgun (WGS) entry which is preliminary data.</text>
</comment>
<dbReference type="GO" id="GO:0005737">
    <property type="term" value="C:cytoplasm"/>
    <property type="evidence" value="ECO:0007669"/>
    <property type="project" value="UniProtKB-SubCell"/>
</dbReference>
<dbReference type="SMART" id="SM00863">
    <property type="entry name" value="tRNA_SAD"/>
    <property type="match status" value="1"/>
</dbReference>
<name>A0A9D1Y167_9FIRM</name>
<dbReference type="GO" id="GO:0003676">
    <property type="term" value="F:nucleic acid binding"/>
    <property type="evidence" value="ECO:0007669"/>
    <property type="project" value="InterPro"/>
</dbReference>
<dbReference type="InterPro" id="IPR051335">
    <property type="entry name" value="Alanyl-tRNA_Editing_Enzymes"/>
</dbReference>
<evidence type="ECO:0000256" key="1">
    <source>
        <dbReference type="ARBA" id="ARBA00001947"/>
    </source>
</evidence>
<dbReference type="GO" id="GO:0004813">
    <property type="term" value="F:alanine-tRNA ligase activity"/>
    <property type="evidence" value="ECO:0007669"/>
    <property type="project" value="InterPro"/>
</dbReference>
<dbReference type="InterPro" id="IPR018165">
    <property type="entry name" value="Ala-tRNA-synth_IIc_core"/>
</dbReference>
<dbReference type="GO" id="GO:0002161">
    <property type="term" value="F:aminoacyl-tRNA deacylase activity"/>
    <property type="evidence" value="ECO:0007669"/>
    <property type="project" value="UniProtKB-ARBA"/>
</dbReference>
<dbReference type="GO" id="GO:0005524">
    <property type="term" value="F:ATP binding"/>
    <property type="evidence" value="ECO:0007669"/>
    <property type="project" value="InterPro"/>
</dbReference>
<keyword evidence="4" id="KW-0862">Zinc</keyword>
<dbReference type="EMBL" id="DXEI01000095">
    <property type="protein sequence ID" value="HIX95095.1"/>
    <property type="molecule type" value="Genomic_DNA"/>
</dbReference>
<evidence type="ECO:0000256" key="3">
    <source>
        <dbReference type="ARBA" id="ARBA00022723"/>
    </source>
</evidence>
<dbReference type="GO" id="GO:0046872">
    <property type="term" value="F:metal ion binding"/>
    <property type="evidence" value="ECO:0007669"/>
    <property type="project" value="UniProtKB-KW"/>
</dbReference>
<dbReference type="InterPro" id="IPR018164">
    <property type="entry name" value="Ala-tRNA-synth_IIc_N"/>
</dbReference>
<evidence type="ECO:0000256" key="4">
    <source>
        <dbReference type="ARBA" id="ARBA00022833"/>
    </source>
</evidence>
<dbReference type="PROSITE" id="PS50860">
    <property type="entry name" value="AA_TRNA_LIGASE_II_ALA"/>
    <property type="match status" value="1"/>
</dbReference>
<dbReference type="SUPFAM" id="SSF50447">
    <property type="entry name" value="Translation proteins"/>
    <property type="match status" value="1"/>
</dbReference>
<dbReference type="GO" id="GO:0006419">
    <property type="term" value="P:alanyl-tRNA aminoacylation"/>
    <property type="evidence" value="ECO:0007669"/>
    <property type="project" value="InterPro"/>
</dbReference>
<dbReference type="Gene3D" id="2.40.30.130">
    <property type="match status" value="1"/>
</dbReference>
<comment type="cofactor">
    <cofactor evidence="1">
        <name>Zn(2+)</name>
        <dbReference type="ChEBI" id="CHEBI:29105"/>
    </cofactor>
</comment>
<accession>A0A9D1Y167</accession>
<gene>
    <name evidence="6" type="ORF">H9846_06530</name>
</gene>
<reference evidence="6" key="2">
    <citation type="submission" date="2021-04" db="EMBL/GenBank/DDBJ databases">
        <authorList>
            <person name="Gilroy R."/>
        </authorList>
    </citation>
    <scope>NUCLEOTIDE SEQUENCE</scope>
    <source>
        <strain evidence="6">ChiHecec2B26-7398</strain>
    </source>
</reference>
<dbReference type="SUPFAM" id="SSF55186">
    <property type="entry name" value="ThrRS/AlaRS common domain"/>
    <property type="match status" value="1"/>
</dbReference>
<reference evidence="6" key="1">
    <citation type="journal article" date="2021" name="PeerJ">
        <title>Extensive microbial diversity within the chicken gut microbiome revealed by metagenomics and culture.</title>
        <authorList>
            <person name="Gilroy R."/>
            <person name="Ravi A."/>
            <person name="Getino M."/>
            <person name="Pursley I."/>
            <person name="Horton D.L."/>
            <person name="Alikhan N.F."/>
            <person name="Baker D."/>
            <person name="Gharbi K."/>
            <person name="Hall N."/>
            <person name="Watson M."/>
            <person name="Adriaenssens E.M."/>
            <person name="Foster-Nyarko E."/>
            <person name="Jarju S."/>
            <person name="Secka A."/>
            <person name="Antonio M."/>
            <person name="Oren A."/>
            <person name="Chaudhuri R.R."/>
            <person name="La Ragione R."/>
            <person name="Hildebrand F."/>
            <person name="Pallen M.J."/>
        </authorList>
    </citation>
    <scope>NUCLEOTIDE SEQUENCE</scope>
    <source>
        <strain evidence="6">ChiHecec2B26-7398</strain>
    </source>
</reference>
<dbReference type="InterPro" id="IPR012947">
    <property type="entry name" value="tRNA_SAD"/>
</dbReference>
<dbReference type="PANTHER" id="PTHR43462">
    <property type="entry name" value="ALANYL-TRNA EDITING PROTEIN"/>
    <property type="match status" value="1"/>
</dbReference>
<protein>
    <submittedName>
        <fullName evidence="6">Alanyl-tRNA editing protein</fullName>
    </submittedName>
</protein>
<evidence type="ECO:0000313" key="6">
    <source>
        <dbReference type="EMBL" id="HIX95095.1"/>
    </source>
</evidence>
<proteinExistence type="predicted"/>
<dbReference type="AlphaFoldDB" id="A0A9D1Y167"/>
<evidence type="ECO:0000256" key="2">
    <source>
        <dbReference type="ARBA" id="ARBA00004496"/>
    </source>
</evidence>
<evidence type="ECO:0000259" key="5">
    <source>
        <dbReference type="PROSITE" id="PS50860"/>
    </source>
</evidence>
<dbReference type="Pfam" id="PF07973">
    <property type="entry name" value="tRNA_SAD"/>
    <property type="match status" value="1"/>
</dbReference>
<dbReference type="Proteomes" id="UP000886751">
    <property type="component" value="Unassembled WGS sequence"/>
</dbReference>
<comment type="subcellular location">
    <subcellularLocation>
        <location evidence="2">Cytoplasm</location>
    </subcellularLocation>
</comment>